<dbReference type="AlphaFoldDB" id="A0A5B9FQ89"/>
<reference evidence="2 3" key="1">
    <citation type="submission" date="2019-08" db="EMBL/GenBank/DDBJ databases">
        <title>Flavobacterium alkalisoli sp. nov., isolated from rhizosphere soil of Suaeda salsa.</title>
        <authorList>
            <person name="Sun J.-Q."/>
            <person name="Xu L."/>
        </authorList>
    </citation>
    <scope>NUCLEOTIDE SEQUENCE [LARGE SCALE GENOMIC DNA]</scope>
    <source>
        <strain evidence="2 3">XS-5</strain>
    </source>
</reference>
<dbReference type="RefSeq" id="WP_147582695.1">
    <property type="nucleotide sequence ID" value="NZ_CP042831.1"/>
</dbReference>
<dbReference type="Proteomes" id="UP000321222">
    <property type="component" value="Chromosome"/>
</dbReference>
<evidence type="ECO:0008006" key="4">
    <source>
        <dbReference type="Google" id="ProtNLM"/>
    </source>
</evidence>
<evidence type="ECO:0000256" key="1">
    <source>
        <dbReference type="SAM" id="SignalP"/>
    </source>
</evidence>
<evidence type="ECO:0000313" key="3">
    <source>
        <dbReference type="Proteomes" id="UP000321222"/>
    </source>
</evidence>
<proteinExistence type="predicted"/>
<feature type="chain" id="PRO_5022775945" description="DUF3828 domain-containing protein" evidence="1">
    <location>
        <begin position="19"/>
        <end position="337"/>
    </location>
</feature>
<keyword evidence="1" id="KW-0732">Signal</keyword>
<keyword evidence="3" id="KW-1185">Reference proteome</keyword>
<gene>
    <name evidence="2" type="ORF">FUA48_05955</name>
</gene>
<accession>A0A5B9FQ89</accession>
<feature type="signal peptide" evidence="1">
    <location>
        <begin position="1"/>
        <end position="18"/>
    </location>
</feature>
<sequence length="337" mass="39484">MKSILLLLLILTANFCMAQEVAFDPSGHAETSLKYPDKTSDEVYNRLENFIDKFYGFKNKEAVMVDSVNKTFEINSIMYNALCRKHFPERQPNVCSSYEMVIKVIDKTLKITIQHKEFLDWNVPYYIDFKDLYNNTESNPLIHENEYVFFNRQFNGLLKSIDIAIKTNTLIDLAGTNVEYELYNKNLLKLNKKGIATTSISHTGDIAALHDISMNFINKYFVKPSFEEDTISNTITLHSKIYDVFNRKRYFLSSKPVIINTSYIIKLKFNKNRIDFVIEHTGFEDDDWKPLSIPYEKFINNNSILNASDEDKRHFNKNYNAFLSAFIYYLEKGEMHL</sequence>
<evidence type="ECO:0000313" key="2">
    <source>
        <dbReference type="EMBL" id="QEE49140.1"/>
    </source>
</evidence>
<protein>
    <recommendedName>
        <fullName evidence="4">DUF3828 domain-containing protein</fullName>
    </recommendedName>
</protein>
<name>A0A5B9FQ89_9FLAO</name>
<organism evidence="2 3">
    <name type="scientific">Flavobacterium alkalisoli</name>
    <dbReference type="NCBI Taxonomy" id="2602769"/>
    <lineage>
        <taxon>Bacteria</taxon>
        <taxon>Pseudomonadati</taxon>
        <taxon>Bacteroidota</taxon>
        <taxon>Flavobacteriia</taxon>
        <taxon>Flavobacteriales</taxon>
        <taxon>Flavobacteriaceae</taxon>
        <taxon>Flavobacterium</taxon>
    </lineage>
</organism>
<dbReference type="KEGG" id="fak:FUA48_05955"/>
<dbReference type="EMBL" id="CP042831">
    <property type="protein sequence ID" value="QEE49140.1"/>
    <property type="molecule type" value="Genomic_DNA"/>
</dbReference>
<dbReference type="OrthoDB" id="10000859at2"/>